<organism evidence="5 7">
    <name type="scientific">Clostridium coskatii</name>
    <dbReference type="NCBI Taxonomy" id="1705578"/>
    <lineage>
        <taxon>Bacteria</taxon>
        <taxon>Bacillati</taxon>
        <taxon>Bacillota</taxon>
        <taxon>Clostridia</taxon>
        <taxon>Eubacteriales</taxon>
        <taxon>Clostridiaceae</taxon>
        <taxon>Clostridium</taxon>
    </lineage>
</organism>
<proteinExistence type="predicted"/>
<keyword evidence="1" id="KW-0805">Transcription regulation</keyword>
<name>A0A166TXC9_9CLOT</name>
<dbReference type="Gene3D" id="1.10.10.10">
    <property type="entry name" value="Winged helix-like DNA-binding domain superfamily/Winged helix DNA-binding domain"/>
    <property type="match status" value="1"/>
</dbReference>
<dbReference type="Proteomes" id="UP000077384">
    <property type="component" value="Unassembled WGS sequence"/>
</dbReference>
<evidence type="ECO:0000313" key="6">
    <source>
        <dbReference type="EMBL" id="OBR95628.1"/>
    </source>
</evidence>
<evidence type="ECO:0000256" key="1">
    <source>
        <dbReference type="ARBA" id="ARBA00023015"/>
    </source>
</evidence>
<dbReference type="CDD" id="cd00090">
    <property type="entry name" value="HTH_ARSR"/>
    <property type="match status" value="1"/>
</dbReference>
<gene>
    <name evidence="6" type="ORF">CLCOS_14210</name>
    <name evidence="5" type="ORF">WX73_03416</name>
</gene>
<evidence type="ECO:0000313" key="7">
    <source>
        <dbReference type="Proteomes" id="UP000077384"/>
    </source>
</evidence>
<dbReference type="SMART" id="SM00347">
    <property type="entry name" value="HTH_MARR"/>
    <property type="match status" value="1"/>
</dbReference>
<keyword evidence="3" id="KW-0804">Transcription</keyword>
<dbReference type="InterPro" id="IPR011991">
    <property type="entry name" value="ArsR-like_HTH"/>
</dbReference>
<dbReference type="RefSeq" id="WP_063600323.1">
    <property type="nucleotide sequence ID" value="NZ_LITQ01000004.1"/>
</dbReference>
<dbReference type="InterPro" id="IPR036390">
    <property type="entry name" value="WH_DNA-bd_sf"/>
</dbReference>
<accession>A0A166TXC9</accession>
<dbReference type="Pfam" id="PF01047">
    <property type="entry name" value="MarR"/>
    <property type="match status" value="1"/>
</dbReference>
<keyword evidence="2" id="KW-0238">DNA-binding</keyword>
<protein>
    <submittedName>
        <fullName evidence="5">MarR family protein</fullName>
    </submittedName>
</protein>
<evidence type="ECO:0000313" key="5">
    <source>
        <dbReference type="EMBL" id="OAA94316.1"/>
    </source>
</evidence>
<feature type="domain" description="HTH marR-type" evidence="4">
    <location>
        <begin position="22"/>
        <end position="157"/>
    </location>
</feature>
<dbReference type="AlphaFoldDB" id="A0A166TXC9"/>
<dbReference type="GO" id="GO:0003700">
    <property type="term" value="F:DNA-binding transcription factor activity"/>
    <property type="evidence" value="ECO:0007669"/>
    <property type="project" value="InterPro"/>
</dbReference>
<reference evidence="5 7" key="1">
    <citation type="journal article" date="2015" name="Biotechnol. Bioeng.">
        <title>Genome sequence and phenotypic characterization of Caulobacter segnis.</title>
        <authorList>
            <person name="Patel S."/>
            <person name="Fletcher B."/>
            <person name="Scott D.C."/>
            <person name="Ely B."/>
        </authorList>
    </citation>
    <scope>NUCLEOTIDE SEQUENCE [LARGE SCALE GENOMIC DNA]</scope>
    <source>
        <strain evidence="5 7">PS02</strain>
    </source>
</reference>
<dbReference type="Proteomes" id="UP000093694">
    <property type="component" value="Unassembled WGS sequence"/>
</dbReference>
<dbReference type="InterPro" id="IPR036388">
    <property type="entry name" value="WH-like_DNA-bd_sf"/>
</dbReference>
<dbReference type="InterPro" id="IPR000835">
    <property type="entry name" value="HTH_MarR-typ"/>
</dbReference>
<evidence type="ECO:0000313" key="8">
    <source>
        <dbReference type="Proteomes" id="UP000093694"/>
    </source>
</evidence>
<evidence type="ECO:0000259" key="4">
    <source>
        <dbReference type="PROSITE" id="PS50995"/>
    </source>
</evidence>
<dbReference type="SUPFAM" id="SSF46785">
    <property type="entry name" value="Winged helix' DNA-binding domain"/>
    <property type="match status" value="1"/>
</dbReference>
<dbReference type="GO" id="GO:0003677">
    <property type="term" value="F:DNA binding"/>
    <property type="evidence" value="ECO:0007669"/>
    <property type="project" value="UniProtKB-KW"/>
</dbReference>
<dbReference type="PANTHER" id="PTHR42756:SF1">
    <property type="entry name" value="TRANSCRIPTIONAL REPRESSOR OF EMRAB OPERON"/>
    <property type="match status" value="1"/>
</dbReference>
<keyword evidence="8" id="KW-1185">Reference proteome</keyword>
<dbReference type="PATRIC" id="fig|1705578.3.peg.3487"/>
<dbReference type="EMBL" id="LROR01000037">
    <property type="protein sequence ID" value="OBR95628.1"/>
    <property type="molecule type" value="Genomic_DNA"/>
</dbReference>
<evidence type="ECO:0000256" key="2">
    <source>
        <dbReference type="ARBA" id="ARBA00023125"/>
    </source>
</evidence>
<dbReference type="PROSITE" id="PS50995">
    <property type="entry name" value="HTH_MARR_2"/>
    <property type="match status" value="1"/>
</dbReference>
<dbReference type="EMBL" id="LITQ01000004">
    <property type="protein sequence ID" value="OAA94316.1"/>
    <property type="molecule type" value="Genomic_DNA"/>
</dbReference>
<evidence type="ECO:0000256" key="3">
    <source>
        <dbReference type="ARBA" id="ARBA00023163"/>
    </source>
</evidence>
<dbReference type="PANTHER" id="PTHR42756">
    <property type="entry name" value="TRANSCRIPTIONAL REGULATOR, MARR"/>
    <property type="match status" value="1"/>
</dbReference>
<comment type="caution">
    <text evidence="5">The sequence shown here is derived from an EMBL/GenBank/DDBJ whole genome shotgun (WGS) entry which is preliminary data.</text>
</comment>
<reference evidence="6 8" key="2">
    <citation type="journal article" date="2016" name="Front. Microbiol.">
        <title>Industrial Acetogenic Biocatalysts: A Comparative Metabolic and Genomic Analysis.</title>
        <authorList>
            <person name="Bengelsdorf F."/>
            <person name="Poehlein A."/>
            <person name="Sonja S."/>
            <person name="Erz C."/>
            <person name="Hummel T."/>
            <person name="Hoffmeister S."/>
            <person name="Daniel R."/>
            <person name="Durre P."/>
        </authorList>
    </citation>
    <scope>NUCLEOTIDE SEQUENCE [LARGE SCALE GENOMIC DNA]</scope>
    <source>
        <strain evidence="6 8">PTA-10522</strain>
    </source>
</reference>
<sequence>MITIPTQKNLPPRNDELILEQSDKIINLFKSIHKIIGHKFREIAGQYGFTVPQLAVIVHLYKKPGMTLNELSNHLLLAKSTVSGIIDRLVNQGIVTREIPENNRRIVRLSISEKFKKSNDIVNIRQVFISNCISDTIRNMDNETVDQFIHALEHYKSLLEDLK</sequence>